<feature type="binding site" evidence="4">
    <location>
        <begin position="284"/>
        <end position="285"/>
    </location>
    <ligand>
        <name>ATP</name>
        <dbReference type="ChEBI" id="CHEBI:30616"/>
    </ligand>
</feature>
<dbReference type="InterPro" id="IPR054350">
    <property type="entry name" value="PurT/PurK_preATP-grasp"/>
</dbReference>
<proteinExistence type="inferred from homology"/>
<dbReference type="Proteomes" id="UP001143362">
    <property type="component" value="Unassembled WGS sequence"/>
</dbReference>
<dbReference type="HAMAP" id="MF_01928">
    <property type="entry name" value="PurK"/>
    <property type="match status" value="1"/>
</dbReference>
<organism evidence="6 7">
    <name type="scientific">Candidatus Litorirhabdus singularis</name>
    <dbReference type="NCBI Taxonomy" id="2518993"/>
    <lineage>
        <taxon>Bacteria</taxon>
        <taxon>Pseudomonadati</taxon>
        <taxon>Pseudomonadota</taxon>
        <taxon>Gammaproteobacteria</taxon>
        <taxon>Cellvibrionales</taxon>
        <taxon>Halieaceae</taxon>
        <taxon>Candidatus Litorirhabdus</taxon>
    </lineage>
</organism>
<keyword evidence="7" id="KW-1185">Reference proteome</keyword>
<dbReference type="Gene3D" id="3.30.1490.20">
    <property type="entry name" value="ATP-grasp fold, A domain"/>
    <property type="match status" value="1"/>
</dbReference>
<comment type="catalytic activity">
    <reaction evidence="4">
        <text>5-amino-1-(5-phospho-beta-D-ribosyl)imidazole + hydrogencarbonate + ATP = 5-carboxyamino-1-(5-phospho-D-ribosyl)imidazole + ADP + phosphate + 2 H(+)</text>
        <dbReference type="Rhea" id="RHEA:19317"/>
        <dbReference type="ChEBI" id="CHEBI:15378"/>
        <dbReference type="ChEBI" id="CHEBI:17544"/>
        <dbReference type="ChEBI" id="CHEBI:30616"/>
        <dbReference type="ChEBI" id="CHEBI:43474"/>
        <dbReference type="ChEBI" id="CHEBI:58730"/>
        <dbReference type="ChEBI" id="CHEBI:137981"/>
        <dbReference type="ChEBI" id="CHEBI:456216"/>
        <dbReference type="EC" id="6.3.4.18"/>
    </reaction>
</comment>
<dbReference type="GO" id="GO:0034028">
    <property type="term" value="F:5-(carboxyamino)imidazole ribonucleotide synthase activity"/>
    <property type="evidence" value="ECO:0007669"/>
    <property type="project" value="UniProtKB-EC"/>
</dbReference>
<feature type="binding site" evidence="4">
    <location>
        <begin position="197"/>
        <end position="200"/>
    </location>
    <ligand>
        <name>ATP</name>
        <dbReference type="ChEBI" id="CHEBI:30616"/>
    </ligand>
</feature>
<feature type="binding site" evidence="4">
    <location>
        <position position="126"/>
    </location>
    <ligand>
        <name>ATP</name>
        <dbReference type="ChEBI" id="CHEBI:30616"/>
    </ligand>
</feature>
<dbReference type="SUPFAM" id="SSF52440">
    <property type="entry name" value="PreATP-grasp domain"/>
    <property type="match status" value="1"/>
</dbReference>
<evidence type="ECO:0000313" key="6">
    <source>
        <dbReference type="EMBL" id="MCX2979683.1"/>
    </source>
</evidence>
<dbReference type="InterPro" id="IPR040686">
    <property type="entry name" value="PurK_C"/>
</dbReference>
<comment type="caution">
    <text evidence="6">The sequence shown here is derived from an EMBL/GenBank/DDBJ whole genome shotgun (WGS) entry which is preliminary data.</text>
</comment>
<dbReference type="InterPro" id="IPR011054">
    <property type="entry name" value="Rudment_hybrid_motif"/>
</dbReference>
<evidence type="ECO:0000256" key="2">
    <source>
        <dbReference type="ARBA" id="ARBA00022755"/>
    </source>
</evidence>
<evidence type="ECO:0000256" key="1">
    <source>
        <dbReference type="ARBA" id="ARBA00022741"/>
    </source>
</evidence>
<dbReference type="InterPro" id="IPR013815">
    <property type="entry name" value="ATP_grasp_subdomain_1"/>
</dbReference>
<dbReference type="Pfam" id="PF02222">
    <property type="entry name" value="ATP-grasp"/>
    <property type="match status" value="1"/>
</dbReference>
<protein>
    <recommendedName>
        <fullName evidence="4">N5-carboxyaminoimidazole ribonucleotide synthase</fullName>
        <shortName evidence="4">N5-CAIR synthase</shortName>
        <ecNumber evidence="4">6.3.4.18</ecNumber>
    </recommendedName>
    <alternativeName>
        <fullName evidence="4">5-(carboxyamino)imidazole ribonucleotide synthetase</fullName>
    </alternativeName>
</protein>
<evidence type="ECO:0000256" key="3">
    <source>
        <dbReference type="ARBA" id="ARBA00022840"/>
    </source>
</evidence>
<dbReference type="InterPro" id="IPR016185">
    <property type="entry name" value="PreATP-grasp_dom_sf"/>
</dbReference>
<feature type="domain" description="ATP-grasp" evidence="5">
    <location>
        <begin position="130"/>
        <end position="314"/>
    </location>
</feature>
<evidence type="ECO:0000256" key="4">
    <source>
        <dbReference type="HAMAP-Rule" id="MF_01928"/>
    </source>
</evidence>
<dbReference type="Pfam" id="PF17769">
    <property type="entry name" value="PurK_C"/>
    <property type="match status" value="1"/>
</dbReference>
<reference evidence="6" key="1">
    <citation type="submission" date="2019-02" db="EMBL/GenBank/DDBJ databases">
        <authorList>
            <person name="Li S.-H."/>
        </authorList>
    </citation>
    <scope>NUCLEOTIDE SEQUENCE</scope>
    <source>
        <strain evidence="6">IMCC14734</strain>
    </source>
</reference>
<dbReference type="Gene3D" id="3.30.470.20">
    <property type="entry name" value="ATP-grasp fold, B domain"/>
    <property type="match status" value="1"/>
</dbReference>
<dbReference type="PROSITE" id="PS50975">
    <property type="entry name" value="ATP_GRASP"/>
    <property type="match status" value="1"/>
</dbReference>
<keyword evidence="3 4" id="KW-0067">ATP-binding</keyword>
<dbReference type="SUPFAM" id="SSF51246">
    <property type="entry name" value="Rudiment single hybrid motif"/>
    <property type="match status" value="1"/>
</dbReference>
<evidence type="ECO:0000259" key="5">
    <source>
        <dbReference type="PROSITE" id="PS50975"/>
    </source>
</evidence>
<dbReference type="InterPro" id="IPR003135">
    <property type="entry name" value="ATP-grasp_carboxylate-amine"/>
</dbReference>
<dbReference type="EMBL" id="SHNN01000001">
    <property type="protein sequence ID" value="MCX2979683.1"/>
    <property type="molecule type" value="Genomic_DNA"/>
</dbReference>
<feature type="binding site" evidence="4">
    <location>
        <position position="205"/>
    </location>
    <ligand>
        <name>ATP</name>
        <dbReference type="ChEBI" id="CHEBI:30616"/>
    </ligand>
</feature>
<comment type="caution">
    <text evidence="4">Lacks conserved residue(s) required for the propagation of feature annotation.</text>
</comment>
<comment type="function">
    <text evidence="4">Catalyzes the ATP-dependent conversion of 5-aminoimidazole ribonucleotide (AIR) and HCO(3)(-) to N5-carboxyaminoimidazole ribonucleotide (N5-CAIR).</text>
</comment>
<name>A0ABT3TBP3_9GAMM</name>
<dbReference type="PANTHER" id="PTHR11609:SF5">
    <property type="entry name" value="PHOSPHORIBOSYLAMINOIMIDAZOLE CARBOXYLASE"/>
    <property type="match status" value="1"/>
</dbReference>
<keyword evidence="2 4" id="KW-0658">Purine biosynthesis</keyword>
<sequence>MNHNADAQRRALAGGSVSTINKARIGIIGCGQLGLYLCDAAAKLGLHTCIVAESADSPAGFKADQVILAPLIDSDTIEELIEASDVISFEKEDIPNHVLQQLAAAQRQGRVKVHPDPETLFMLKDKGLQKTWLQQNGFPTLPGQFTCGPADAQRRAHQCGFPLVQKLRCGGYDGRGVQIINSAEQIDQLWLEPSVLEPKLESFTELAVIGMRDQHGTISCYPAMAMDFDHELNTLKQVLAPANIPDSLTERAEATVNRVLDAMQEVGVFAFEFFLTAEDELIINEISPRVHNSGHLTMDACTVSQYEQHIRAVAGLPLAPLGSLRPSAMVNILYENRIDEACPYRPVSYLRSEDSAAVHWYGKSTGRFGRKMGHITATADSISAAAWQASRALEGLPGKSGEYAA</sequence>
<dbReference type="InterPro" id="IPR005875">
    <property type="entry name" value="PurK"/>
</dbReference>
<comment type="similarity">
    <text evidence="4">Belongs to the PurK/PurT family.</text>
</comment>
<dbReference type="Pfam" id="PF22660">
    <property type="entry name" value="RS_preATP-grasp-like"/>
    <property type="match status" value="1"/>
</dbReference>
<keyword evidence="4 6" id="KW-0436">Ligase</keyword>
<dbReference type="PANTHER" id="PTHR11609">
    <property type="entry name" value="PURINE BIOSYNTHESIS PROTEIN 6/7, PUR6/7"/>
    <property type="match status" value="1"/>
</dbReference>
<dbReference type="EC" id="6.3.4.18" evidence="4"/>
<evidence type="ECO:0000313" key="7">
    <source>
        <dbReference type="Proteomes" id="UP001143362"/>
    </source>
</evidence>
<keyword evidence="1 4" id="KW-0547">Nucleotide-binding</keyword>
<feature type="binding site" evidence="4">
    <location>
        <position position="166"/>
    </location>
    <ligand>
        <name>ATP</name>
        <dbReference type="ChEBI" id="CHEBI:30616"/>
    </ligand>
</feature>
<dbReference type="Gene3D" id="3.40.50.20">
    <property type="match status" value="1"/>
</dbReference>
<comment type="subunit">
    <text evidence="4">Homodimer.</text>
</comment>
<dbReference type="SUPFAM" id="SSF56059">
    <property type="entry name" value="Glutathione synthetase ATP-binding domain-like"/>
    <property type="match status" value="1"/>
</dbReference>
<dbReference type="NCBIfam" id="NF004679">
    <property type="entry name" value="PRK06019.1-5"/>
    <property type="match status" value="1"/>
</dbReference>
<gene>
    <name evidence="4" type="primary">purK</name>
    <name evidence="6" type="ORF">EYC98_02270</name>
</gene>
<comment type="pathway">
    <text evidence="4">Purine metabolism; IMP biosynthesis via de novo pathway; 5-amino-1-(5-phospho-D-ribosyl)imidazole-4-carboxylate from 5-amino-1-(5-phospho-D-ribosyl)imidazole (N5-CAIR route): step 1/2.</text>
</comment>
<dbReference type="InterPro" id="IPR011761">
    <property type="entry name" value="ATP-grasp"/>
</dbReference>
<accession>A0ABT3TBP3</accession>